<dbReference type="Proteomes" id="UP000185944">
    <property type="component" value="Unassembled WGS sequence"/>
</dbReference>
<proteinExistence type="predicted"/>
<sequence>MWKQLSAAKIVFLVLLPCIAYCAEALAPIPPLPHIVSPYIKQTIKFFGRCRSSSFPNRLETIQAGEEVHLLKRQAQPMAIALHKLTLRSVPEKLVPGIEFSSLLIKAATRSTYRPFRPAVMDKILRAFGTICANRLELWNIDTNGSIRGVNIIQTLTQVLSPRLEPELTRTKCVLSIRSFRIFGNDLPVIRWFQNQVDMSSCQINLMIRGPFSLDNRVSSGLTLRLL</sequence>
<comment type="caution">
    <text evidence="2">The sequence shown here is derived from an EMBL/GenBank/DDBJ whole genome shotgun (WGS) entry which is preliminary data.</text>
</comment>
<evidence type="ECO:0000256" key="1">
    <source>
        <dbReference type="SAM" id="SignalP"/>
    </source>
</evidence>
<dbReference type="AlphaFoldDB" id="A0A177EI23"/>
<dbReference type="GeneID" id="93646353"/>
<reference evidence="2 3" key="1">
    <citation type="submission" date="2016-02" db="EMBL/GenBank/DDBJ databases">
        <title>Discovery of a natural microsporidian pathogen with a broad tissue tropism in Caenorhabditis elegans.</title>
        <authorList>
            <person name="Luallen R.J."/>
            <person name="Reinke A.W."/>
            <person name="Tong L."/>
            <person name="Botts M.R."/>
            <person name="Felix M.-A."/>
            <person name="Troemel E.R."/>
        </authorList>
    </citation>
    <scope>NUCLEOTIDE SEQUENCE [LARGE SCALE GENOMIC DNA]</scope>
    <source>
        <strain evidence="2 3">JUm2807</strain>
    </source>
</reference>
<dbReference type="VEuPathDB" id="MicrosporidiaDB:NEDG_00003"/>
<evidence type="ECO:0000313" key="3">
    <source>
        <dbReference type="Proteomes" id="UP000185944"/>
    </source>
</evidence>
<keyword evidence="3" id="KW-1185">Reference proteome</keyword>
<dbReference type="RefSeq" id="XP_067545129.1">
    <property type="nucleotide sequence ID" value="XM_067687421.1"/>
</dbReference>
<evidence type="ECO:0000313" key="2">
    <source>
        <dbReference type="EMBL" id="OAG31528.1"/>
    </source>
</evidence>
<organism evidence="2 3">
    <name type="scientific">Nematocida displodere</name>
    <dbReference type="NCBI Taxonomy" id="1805483"/>
    <lineage>
        <taxon>Eukaryota</taxon>
        <taxon>Fungi</taxon>
        <taxon>Fungi incertae sedis</taxon>
        <taxon>Microsporidia</taxon>
        <taxon>Nematocida</taxon>
    </lineage>
</organism>
<dbReference type="EMBL" id="LTDL01000014">
    <property type="protein sequence ID" value="OAG31528.1"/>
    <property type="molecule type" value="Genomic_DNA"/>
</dbReference>
<feature type="chain" id="PRO_5008060411" evidence="1">
    <location>
        <begin position="26"/>
        <end position="227"/>
    </location>
</feature>
<feature type="signal peptide" evidence="1">
    <location>
        <begin position="1"/>
        <end position="25"/>
    </location>
</feature>
<accession>A0A177EI23</accession>
<gene>
    <name evidence="2" type="ORF">NEDG_00003</name>
</gene>
<keyword evidence="1" id="KW-0732">Signal</keyword>
<name>A0A177EI23_9MICR</name>
<protein>
    <submittedName>
        <fullName evidence="2">Uncharacterized protein</fullName>
    </submittedName>
</protein>